<keyword evidence="4" id="KW-1185">Reference proteome</keyword>
<keyword evidence="1" id="KW-0472">Membrane</keyword>
<keyword evidence="1" id="KW-1133">Transmembrane helix</keyword>
<dbReference type="SUPFAM" id="SSF54001">
    <property type="entry name" value="Cysteine proteinases"/>
    <property type="match status" value="1"/>
</dbReference>
<dbReference type="PANTHER" id="PTHR39431">
    <property type="entry name" value="FRPA/C-RELATED PROTEIN"/>
    <property type="match status" value="1"/>
</dbReference>
<feature type="transmembrane region" description="Helical" evidence="1">
    <location>
        <begin position="30"/>
        <end position="53"/>
    </location>
</feature>
<reference evidence="3 4" key="1">
    <citation type="submission" date="2018-10" db="EMBL/GenBank/DDBJ databases">
        <title>Sequencing the genomes of 1000 actinobacteria strains.</title>
        <authorList>
            <person name="Klenk H.-P."/>
        </authorList>
    </citation>
    <scope>NUCLEOTIDE SEQUENCE [LARGE SCALE GENOMIC DNA]</scope>
    <source>
        <strain evidence="3 4">DSM 45175</strain>
    </source>
</reference>
<dbReference type="InterPro" id="IPR028994">
    <property type="entry name" value="Integrin_alpha_N"/>
</dbReference>
<feature type="domain" description="Peptidase C51" evidence="2">
    <location>
        <begin position="66"/>
        <end position="199"/>
    </location>
</feature>
<keyword evidence="1" id="KW-0812">Transmembrane</keyword>
<dbReference type="RefSeq" id="WP_246017349.1">
    <property type="nucleotide sequence ID" value="NZ_RBKT01000001.1"/>
</dbReference>
<dbReference type="EMBL" id="RBKT01000001">
    <property type="protein sequence ID" value="RKR91905.1"/>
    <property type="molecule type" value="Genomic_DNA"/>
</dbReference>
<protein>
    <submittedName>
        <fullName evidence="3">CHAP domain-containing protein</fullName>
    </submittedName>
</protein>
<gene>
    <name evidence="3" type="ORF">BDK92_6333</name>
</gene>
<name>A0A495JTM9_9ACTN</name>
<evidence type="ECO:0000313" key="3">
    <source>
        <dbReference type="EMBL" id="RKR91905.1"/>
    </source>
</evidence>
<evidence type="ECO:0000256" key="1">
    <source>
        <dbReference type="SAM" id="Phobius"/>
    </source>
</evidence>
<evidence type="ECO:0000259" key="2">
    <source>
        <dbReference type="PROSITE" id="PS50911"/>
    </source>
</evidence>
<comment type="caution">
    <text evidence="3">The sequence shown here is derived from an EMBL/GenBank/DDBJ whole genome shotgun (WGS) entry which is preliminary data.</text>
</comment>
<dbReference type="PROSITE" id="PS50911">
    <property type="entry name" value="CHAP"/>
    <property type="match status" value="1"/>
</dbReference>
<evidence type="ECO:0000313" key="4">
    <source>
        <dbReference type="Proteomes" id="UP000277671"/>
    </source>
</evidence>
<dbReference type="Gene3D" id="2.40.128.340">
    <property type="match status" value="1"/>
</dbReference>
<dbReference type="PANTHER" id="PTHR39431:SF1">
    <property type="entry name" value="FRPA_C-RELATED PROTEIN"/>
    <property type="match status" value="1"/>
</dbReference>
<dbReference type="Pfam" id="PF05257">
    <property type="entry name" value="CHAP"/>
    <property type="match status" value="1"/>
</dbReference>
<dbReference type="AlphaFoldDB" id="A0A495JTM9"/>
<organism evidence="3 4">
    <name type="scientific">Micromonospora pisi</name>
    <dbReference type="NCBI Taxonomy" id="589240"/>
    <lineage>
        <taxon>Bacteria</taxon>
        <taxon>Bacillati</taxon>
        <taxon>Actinomycetota</taxon>
        <taxon>Actinomycetes</taxon>
        <taxon>Micromonosporales</taxon>
        <taxon>Micromonosporaceae</taxon>
        <taxon>Micromonospora</taxon>
    </lineage>
</organism>
<dbReference type="InterPro" id="IPR038765">
    <property type="entry name" value="Papain-like_cys_pep_sf"/>
</dbReference>
<dbReference type="SUPFAM" id="SSF69318">
    <property type="entry name" value="Integrin alpha N-terminal domain"/>
    <property type="match status" value="1"/>
</dbReference>
<proteinExistence type="predicted"/>
<dbReference type="Gene3D" id="3.90.1720.10">
    <property type="entry name" value="endopeptidase domain like (from Nostoc punctiforme)"/>
    <property type="match status" value="1"/>
</dbReference>
<dbReference type="InterPro" id="IPR007921">
    <property type="entry name" value="CHAP_dom"/>
</dbReference>
<dbReference type="Proteomes" id="UP000277671">
    <property type="component" value="Unassembled WGS sequence"/>
</dbReference>
<sequence>MSFPQPVEVNLTHQPHASTHRRTRQVMSRALQRVGMLMLVLVTAIGGVSLAVAEPAAAAPSRSAIVNAAEAQLGGSACDPGYYNSCGIEWCAEFARWIWKRGGVTDVSGLDAWAQSFKRYGQNRGTYHARSSGYTPQPGDAIVFDWDRGPDDHPIDHVAIVVSVTSSTVNTIGGNQGPDSRVTRGSFPRSEIDIDGYVEPSGLDSGGRATADYDGDGYSDMALYRPDASNGSTWWANSYKKGGQILSDVNYGGAADIPFSGDFNGDGHADLALFRRDCTNGSTLWIKDQRNNTQLAPGVKVGGCKDIPVPADYDGDGKTDFGMYRRDCTNGSTWWAYSVAKDAQVLADHNYGGCNDIPVPGDYDGDGIGDLALFRPDCANGSTWWVKDVRHDQDIFGGLKWGGCNDIPVSGDFDGDRSADLGLYRQDCATGSSWWVYNSMDRKQTIGGLKIGGCADIPAPADYDGDKVTDLGLYRQDCTNGSSWSLYDSAENKLLLSGHKWGGCKDIPATSTKTA</sequence>
<accession>A0A495JTM9</accession>